<protein>
    <recommendedName>
        <fullName evidence="1">Enoyl reductase (ER) domain-containing protein</fullName>
    </recommendedName>
</protein>
<dbReference type="EMBL" id="MJBS01000091">
    <property type="protein sequence ID" value="OHE94882.1"/>
    <property type="molecule type" value="Genomic_DNA"/>
</dbReference>
<sequence>MATSIHLPATMRAAQWRSVGGGIERNMKINTEAQLPKGAKNLPKSCTLVRVAYASLNHLDYKIAEMPLVSSFISKPATPGLDFSGTVIASTLATLRPGQRVFGRNEPSMGGTLAEYVVVGKANIAVLPEGVSLRDAACVGICGVTALQSLAPFVRQGSSVLINGGSGGVGVFAIEVAKALGCTQITAICSARNADLCRRLGADSIIDYTSGDLVKDLKESGQQYDHILDTVFETPDLYWQCHHYLVAEGTGGQRTFRFHSVTSNTADFLRIASLVADGSVEIVVDEEFNLADVCKAYGKLKSGRTVGKLVVRVS</sequence>
<evidence type="ECO:0000313" key="2">
    <source>
        <dbReference type="EMBL" id="OHE94882.1"/>
    </source>
</evidence>
<dbReference type="InterPro" id="IPR052733">
    <property type="entry name" value="Chloroplast_QOR"/>
</dbReference>
<dbReference type="InterPro" id="IPR013154">
    <property type="entry name" value="ADH-like_N"/>
</dbReference>
<accession>A0A1G4B0Q4</accession>
<proteinExistence type="predicted"/>
<dbReference type="InterPro" id="IPR020843">
    <property type="entry name" value="ER"/>
</dbReference>
<keyword evidence="3" id="KW-1185">Reference proteome</keyword>
<dbReference type="PANTHER" id="PTHR44013:SF1">
    <property type="entry name" value="ZINC-TYPE ALCOHOL DEHYDROGENASE-LIKE PROTEIN C16A3.02C"/>
    <property type="match status" value="1"/>
</dbReference>
<dbReference type="SUPFAM" id="SSF51735">
    <property type="entry name" value="NAD(P)-binding Rossmann-fold domains"/>
    <property type="match status" value="1"/>
</dbReference>
<dbReference type="CDD" id="cd08267">
    <property type="entry name" value="MDR1"/>
    <property type="match status" value="1"/>
</dbReference>
<dbReference type="Gene3D" id="3.40.50.720">
    <property type="entry name" value="NAD(P)-binding Rossmann-like Domain"/>
    <property type="match status" value="1"/>
</dbReference>
<name>A0A1G4B0Q4_9PEZI</name>
<dbReference type="Pfam" id="PF08240">
    <property type="entry name" value="ADH_N"/>
    <property type="match status" value="1"/>
</dbReference>
<dbReference type="OrthoDB" id="201656at2759"/>
<dbReference type="RefSeq" id="XP_022472044.1">
    <property type="nucleotide sequence ID" value="XM_022621430.1"/>
</dbReference>
<evidence type="ECO:0000259" key="1">
    <source>
        <dbReference type="SMART" id="SM00829"/>
    </source>
</evidence>
<dbReference type="Pfam" id="PF13602">
    <property type="entry name" value="ADH_zinc_N_2"/>
    <property type="match status" value="1"/>
</dbReference>
<gene>
    <name evidence="2" type="ORF">CORC01_09801</name>
</gene>
<dbReference type="GO" id="GO:0016491">
    <property type="term" value="F:oxidoreductase activity"/>
    <property type="evidence" value="ECO:0007669"/>
    <property type="project" value="InterPro"/>
</dbReference>
<evidence type="ECO:0000313" key="3">
    <source>
        <dbReference type="Proteomes" id="UP000176998"/>
    </source>
</evidence>
<dbReference type="Gene3D" id="3.90.180.10">
    <property type="entry name" value="Medium-chain alcohol dehydrogenases, catalytic domain"/>
    <property type="match status" value="2"/>
</dbReference>
<dbReference type="InterPro" id="IPR036291">
    <property type="entry name" value="NAD(P)-bd_dom_sf"/>
</dbReference>
<feature type="domain" description="Enoyl reductase (ER)" evidence="1">
    <location>
        <begin position="22"/>
        <end position="311"/>
    </location>
</feature>
<organism evidence="2 3">
    <name type="scientific">Colletotrichum orchidophilum</name>
    <dbReference type="NCBI Taxonomy" id="1209926"/>
    <lineage>
        <taxon>Eukaryota</taxon>
        <taxon>Fungi</taxon>
        <taxon>Dikarya</taxon>
        <taxon>Ascomycota</taxon>
        <taxon>Pezizomycotina</taxon>
        <taxon>Sordariomycetes</taxon>
        <taxon>Hypocreomycetidae</taxon>
        <taxon>Glomerellales</taxon>
        <taxon>Glomerellaceae</taxon>
        <taxon>Colletotrichum</taxon>
    </lineage>
</organism>
<dbReference type="PANTHER" id="PTHR44013">
    <property type="entry name" value="ZINC-TYPE ALCOHOL DEHYDROGENASE-LIKE PROTEIN C16A3.02C"/>
    <property type="match status" value="1"/>
</dbReference>
<dbReference type="SUPFAM" id="SSF50129">
    <property type="entry name" value="GroES-like"/>
    <property type="match status" value="1"/>
</dbReference>
<dbReference type="GeneID" id="34562940"/>
<dbReference type="Proteomes" id="UP000176998">
    <property type="component" value="Unassembled WGS sequence"/>
</dbReference>
<dbReference type="AlphaFoldDB" id="A0A1G4B0Q4"/>
<dbReference type="SMART" id="SM00829">
    <property type="entry name" value="PKS_ER"/>
    <property type="match status" value="1"/>
</dbReference>
<dbReference type="STRING" id="1209926.A0A1G4B0Q4"/>
<comment type="caution">
    <text evidence="2">The sequence shown here is derived from an EMBL/GenBank/DDBJ whole genome shotgun (WGS) entry which is preliminary data.</text>
</comment>
<dbReference type="InterPro" id="IPR011032">
    <property type="entry name" value="GroES-like_sf"/>
</dbReference>
<reference evidence="2 3" key="1">
    <citation type="submission" date="2016-09" db="EMBL/GenBank/DDBJ databases">
        <authorList>
            <person name="Capua I."/>
            <person name="De Benedictis P."/>
            <person name="Joannis T."/>
            <person name="Lombin L.H."/>
            <person name="Cattoli G."/>
        </authorList>
    </citation>
    <scope>NUCLEOTIDE SEQUENCE [LARGE SCALE GENOMIC DNA]</scope>
    <source>
        <strain evidence="2 3">IMI 309357</strain>
    </source>
</reference>